<dbReference type="PROSITE" id="PS50005">
    <property type="entry name" value="TPR"/>
    <property type="match status" value="1"/>
</dbReference>
<dbReference type="EMBL" id="VZZK01000019">
    <property type="protein sequence ID" value="KAB1077679.1"/>
    <property type="molecule type" value="Genomic_DNA"/>
</dbReference>
<accession>A0A6L3SVD0</accession>
<evidence type="ECO:0000256" key="1">
    <source>
        <dbReference type="ARBA" id="ARBA00022737"/>
    </source>
</evidence>
<dbReference type="Gene3D" id="1.25.40.10">
    <property type="entry name" value="Tetratricopeptide repeat domain"/>
    <property type="match status" value="1"/>
</dbReference>
<evidence type="ECO:0000313" key="4">
    <source>
        <dbReference type="EMBL" id="KAB1077679.1"/>
    </source>
</evidence>
<evidence type="ECO:0000313" key="5">
    <source>
        <dbReference type="Proteomes" id="UP000474159"/>
    </source>
</evidence>
<dbReference type="AlphaFoldDB" id="A0A6L3SVD0"/>
<dbReference type="SMART" id="SM00028">
    <property type="entry name" value="TPR"/>
    <property type="match status" value="3"/>
</dbReference>
<dbReference type="Proteomes" id="UP000474159">
    <property type="component" value="Unassembled WGS sequence"/>
</dbReference>
<reference evidence="4 5" key="1">
    <citation type="submission" date="2019-09" db="EMBL/GenBank/DDBJ databases">
        <title>YIM 48816 draft genome.</title>
        <authorList>
            <person name="Jiang L."/>
        </authorList>
    </citation>
    <scope>NUCLEOTIDE SEQUENCE [LARGE SCALE GENOMIC DNA]</scope>
    <source>
        <strain evidence="4 5">YIM 48816</strain>
    </source>
</reference>
<evidence type="ECO:0000256" key="2">
    <source>
        <dbReference type="ARBA" id="ARBA00022803"/>
    </source>
</evidence>
<evidence type="ECO:0000256" key="3">
    <source>
        <dbReference type="PROSITE-ProRule" id="PRU00339"/>
    </source>
</evidence>
<name>A0A6L3SVD0_9HYPH</name>
<dbReference type="InterPro" id="IPR019734">
    <property type="entry name" value="TPR_rpt"/>
</dbReference>
<comment type="caution">
    <text evidence="4">The sequence shown here is derived from an EMBL/GenBank/DDBJ whole genome shotgun (WGS) entry which is preliminary data.</text>
</comment>
<gene>
    <name evidence="4" type="ORF">F6X53_18035</name>
</gene>
<dbReference type="Pfam" id="PF07719">
    <property type="entry name" value="TPR_2"/>
    <property type="match status" value="1"/>
</dbReference>
<dbReference type="InterPro" id="IPR011990">
    <property type="entry name" value="TPR-like_helical_dom_sf"/>
</dbReference>
<keyword evidence="1" id="KW-0677">Repeat</keyword>
<protein>
    <submittedName>
        <fullName evidence="4">Tetratricopeptide repeat protein</fullName>
    </submittedName>
</protein>
<keyword evidence="2 3" id="KW-0802">TPR repeat</keyword>
<feature type="repeat" description="TPR" evidence="3">
    <location>
        <begin position="104"/>
        <end position="137"/>
    </location>
</feature>
<dbReference type="InterPro" id="IPR013105">
    <property type="entry name" value="TPR_2"/>
</dbReference>
<keyword evidence="5" id="KW-1185">Reference proteome</keyword>
<organism evidence="4 5">
    <name type="scientific">Methylobacterium soli</name>
    <dbReference type="NCBI Taxonomy" id="553447"/>
    <lineage>
        <taxon>Bacteria</taxon>
        <taxon>Pseudomonadati</taxon>
        <taxon>Pseudomonadota</taxon>
        <taxon>Alphaproteobacteria</taxon>
        <taxon>Hyphomicrobiales</taxon>
        <taxon>Methylobacteriaceae</taxon>
        <taxon>Methylobacterium</taxon>
    </lineage>
</organism>
<dbReference type="SUPFAM" id="SSF48452">
    <property type="entry name" value="TPR-like"/>
    <property type="match status" value="1"/>
</dbReference>
<sequence>MDELYDRLKSAEDPAEAKGISKLIERRLDRSGSATADLLTERARQAMSTQDLPLAAELMDRVTALEPAWAEGWNRRATIFWMLSDKYAAIADLQRTLVLEPRHFEAWAALGRIYQSVDDKRRALECFRRASALYPRMEKLQDAIDRLTPEVDGREL</sequence>
<proteinExistence type="predicted"/>
<dbReference type="OrthoDB" id="9815010at2"/>